<dbReference type="Proteomes" id="UP000298416">
    <property type="component" value="Unassembled WGS sequence"/>
</dbReference>
<reference evidence="2" key="1">
    <citation type="submission" date="2018-01" db="EMBL/GenBank/DDBJ databases">
        <authorList>
            <person name="Mao J.F."/>
        </authorList>
    </citation>
    <scope>NUCLEOTIDE SEQUENCE</scope>
    <source>
        <strain evidence="2">Huo1</strain>
        <tissue evidence="2">Leaf</tissue>
    </source>
</reference>
<organism evidence="2">
    <name type="scientific">Salvia splendens</name>
    <name type="common">Scarlet sage</name>
    <dbReference type="NCBI Taxonomy" id="180675"/>
    <lineage>
        <taxon>Eukaryota</taxon>
        <taxon>Viridiplantae</taxon>
        <taxon>Streptophyta</taxon>
        <taxon>Embryophyta</taxon>
        <taxon>Tracheophyta</taxon>
        <taxon>Spermatophyta</taxon>
        <taxon>Magnoliopsida</taxon>
        <taxon>eudicotyledons</taxon>
        <taxon>Gunneridae</taxon>
        <taxon>Pentapetalae</taxon>
        <taxon>asterids</taxon>
        <taxon>lamiids</taxon>
        <taxon>Lamiales</taxon>
        <taxon>Lamiaceae</taxon>
        <taxon>Nepetoideae</taxon>
        <taxon>Mentheae</taxon>
        <taxon>Salviinae</taxon>
        <taxon>Salvia</taxon>
        <taxon>Salvia subgen. Calosphace</taxon>
        <taxon>core Calosphace</taxon>
    </lineage>
</organism>
<proteinExistence type="predicted"/>
<keyword evidence="1" id="KW-0812">Transmembrane</keyword>
<keyword evidence="1" id="KW-0472">Membrane</keyword>
<accession>A0A8X8XBS4</accession>
<dbReference type="PANTHER" id="PTHR36369:SF1">
    <property type="entry name" value="TRANSMEMBRANE PROTEIN"/>
    <property type="match status" value="1"/>
</dbReference>
<gene>
    <name evidence="2" type="ORF">SASPL_129698</name>
</gene>
<keyword evidence="1" id="KW-1133">Transmembrane helix</keyword>
<evidence type="ECO:0000256" key="1">
    <source>
        <dbReference type="SAM" id="Phobius"/>
    </source>
</evidence>
<evidence type="ECO:0000313" key="2">
    <source>
        <dbReference type="EMBL" id="KAG6411615.1"/>
    </source>
</evidence>
<evidence type="ECO:0000313" key="3">
    <source>
        <dbReference type="Proteomes" id="UP000298416"/>
    </source>
</evidence>
<reference evidence="2" key="2">
    <citation type="submission" date="2020-08" db="EMBL/GenBank/DDBJ databases">
        <title>Plant Genome Project.</title>
        <authorList>
            <person name="Zhang R.-G."/>
        </authorList>
    </citation>
    <scope>NUCLEOTIDE SEQUENCE</scope>
    <source>
        <strain evidence="2">Huo1</strain>
        <tissue evidence="2">Leaf</tissue>
    </source>
</reference>
<keyword evidence="3" id="KW-1185">Reference proteome</keyword>
<comment type="caution">
    <text evidence="2">The sequence shown here is derived from an EMBL/GenBank/DDBJ whole genome shotgun (WGS) entry which is preliminary data.</text>
</comment>
<feature type="transmembrane region" description="Helical" evidence="1">
    <location>
        <begin position="16"/>
        <end position="39"/>
    </location>
</feature>
<name>A0A8X8XBS4_SALSN</name>
<sequence>MDVTTDSPLEALAFNYLSYGLLAAVNNVLAWIAAVTTAVSFWRMRILPATDCHVDAAAEQVAESEAAVVPARAAPCVVLERQGSTKMKFSLYYKEEEEEEDLWGDDEDGGEIEESGVSLGFEIGGNWEWDAAIALRRGDLGFYTWQDRTVLSGNVVRLWEGRRRKQHHQVVDGGVVVW</sequence>
<dbReference type="PANTHER" id="PTHR36369">
    <property type="entry name" value="TRANSMEMBRANE PROTEIN"/>
    <property type="match status" value="1"/>
</dbReference>
<dbReference type="EMBL" id="PNBA02000010">
    <property type="protein sequence ID" value="KAG6411615.1"/>
    <property type="molecule type" value="Genomic_DNA"/>
</dbReference>
<dbReference type="AlphaFoldDB" id="A0A8X8XBS4"/>
<protein>
    <submittedName>
        <fullName evidence="2">Uncharacterized protein</fullName>
    </submittedName>
</protein>